<comment type="caution">
    <text evidence="3">The sequence shown here is derived from an EMBL/GenBank/DDBJ whole genome shotgun (WGS) entry which is preliminary data.</text>
</comment>
<gene>
    <name evidence="3" type="ORF">QFZ34_000827</name>
</gene>
<evidence type="ECO:0000256" key="2">
    <source>
        <dbReference type="SAM" id="Phobius"/>
    </source>
</evidence>
<keyword evidence="2" id="KW-0812">Transmembrane</keyword>
<accession>A0ABU0S6T7</accession>
<dbReference type="RefSeq" id="WP_307277239.1">
    <property type="nucleotide sequence ID" value="NZ_JAUSZT010000002.1"/>
</dbReference>
<name>A0ABU0S6T7_9HYPH</name>
<keyword evidence="1" id="KW-0175">Coiled coil</keyword>
<feature type="transmembrane region" description="Helical" evidence="2">
    <location>
        <begin position="6"/>
        <end position="25"/>
    </location>
</feature>
<sequence length="170" mass="18513">MSLLLVNLISLGLSAISLIVFFAALRKASRLTAMSRLMANQVASSANNLQKALAILQAEREICRDESIRLEARLKDSDRVRSEMARAMELIKRARLDLNEDALVAAAMQQPAAASHVAPPEVKISSINHFMTDQLKSVTPTQVAPFEPARPLPVFVNRIVRASDVAGAVL</sequence>
<evidence type="ECO:0000256" key="1">
    <source>
        <dbReference type="SAM" id="Coils"/>
    </source>
</evidence>
<keyword evidence="4" id="KW-1185">Reference proteome</keyword>
<feature type="coiled-coil region" evidence="1">
    <location>
        <begin position="39"/>
        <end position="66"/>
    </location>
</feature>
<keyword evidence="2" id="KW-0472">Membrane</keyword>
<evidence type="ECO:0000313" key="4">
    <source>
        <dbReference type="Proteomes" id="UP001237780"/>
    </source>
</evidence>
<organism evidence="3 4">
    <name type="scientific">Phyllobacterium ifriqiyense</name>
    <dbReference type="NCBI Taxonomy" id="314238"/>
    <lineage>
        <taxon>Bacteria</taxon>
        <taxon>Pseudomonadati</taxon>
        <taxon>Pseudomonadota</taxon>
        <taxon>Alphaproteobacteria</taxon>
        <taxon>Hyphomicrobiales</taxon>
        <taxon>Phyllobacteriaceae</taxon>
        <taxon>Phyllobacterium</taxon>
    </lineage>
</organism>
<reference evidence="3 4" key="1">
    <citation type="submission" date="2023-07" db="EMBL/GenBank/DDBJ databases">
        <title>Comparative genomics of wheat-associated soil bacteria to identify genetic determinants of phenazine resistance.</title>
        <authorList>
            <person name="Mouncey N."/>
        </authorList>
    </citation>
    <scope>NUCLEOTIDE SEQUENCE [LARGE SCALE GENOMIC DNA]</scope>
    <source>
        <strain evidence="3 4">W4I11</strain>
    </source>
</reference>
<proteinExistence type="predicted"/>
<evidence type="ECO:0000313" key="3">
    <source>
        <dbReference type="EMBL" id="MDQ0995650.1"/>
    </source>
</evidence>
<dbReference type="NCBIfam" id="NF046118">
    <property type="entry name" value="T4SS_BAB2_0123"/>
    <property type="match status" value="1"/>
</dbReference>
<protein>
    <submittedName>
        <fullName evidence="3">Uncharacterized protein</fullName>
    </submittedName>
</protein>
<dbReference type="EMBL" id="JAUSZT010000002">
    <property type="protein sequence ID" value="MDQ0995650.1"/>
    <property type="molecule type" value="Genomic_DNA"/>
</dbReference>
<keyword evidence="2" id="KW-1133">Transmembrane helix</keyword>
<dbReference type="Proteomes" id="UP001237780">
    <property type="component" value="Unassembled WGS sequence"/>
</dbReference>